<gene>
    <name evidence="3" type="ORF">BDV34DRAFT_223218</name>
</gene>
<dbReference type="EMBL" id="ML734955">
    <property type="protein sequence ID" value="KAB8207655.1"/>
    <property type="molecule type" value="Genomic_DNA"/>
</dbReference>
<keyword evidence="4" id="KW-1185">Reference proteome</keyword>
<evidence type="ECO:0000256" key="1">
    <source>
        <dbReference type="ARBA" id="ARBA00022898"/>
    </source>
</evidence>
<dbReference type="PANTHER" id="PTHR43092:SF2">
    <property type="entry name" value="HERCYNYLCYSTEINE SULFOXIDE LYASE"/>
    <property type="match status" value="1"/>
</dbReference>
<dbReference type="InterPro" id="IPR015421">
    <property type="entry name" value="PyrdxlP-dep_Trfase_major"/>
</dbReference>
<dbReference type="PANTHER" id="PTHR43092">
    <property type="entry name" value="L-CYSTEINE DESULFHYDRASE"/>
    <property type="match status" value="1"/>
</dbReference>
<dbReference type="PROSITE" id="PS51257">
    <property type="entry name" value="PROKAR_LIPOPROTEIN"/>
    <property type="match status" value="1"/>
</dbReference>
<dbReference type="Pfam" id="PF00266">
    <property type="entry name" value="Aminotran_5"/>
    <property type="match status" value="1"/>
</dbReference>
<sequence length="201" mass="22207">MKTQFGKPMREHFLFSSSWAPLAPSLSTSASACSKSKTSSKHLQTHLSAMTTADTFLNHAKLSPTFGIDTILRNLDYTTREHMDCFNTVYGAAERTMLHLAEKTGVNVTRIPLAYPLSDSEIVHRLYTTVAGIRDKGEDVKVVVFDTIAFEPGVRMPFENLIAACRKLGILSCVDGAHCVGQILIDLSDLEPDFFVSNLHK</sequence>
<evidence type="ECO:0000259" key="2">
    <source>
        <dbReference type="Pfam" id="PF00266"/>
    </source>
</evidence>
<name>A0A5N6DRD3_ASPPA</name>
<dbReference type="GO" id="GO:0016740">
    <property type="term" value="F:transferase activity"/>
    <property type="evidence" value="ECO:0007669"/>
    <property type="project" value="UniProtKB-KW"/>
</dbReference>
<dbReference type="InterPro" id="IPR015424">
    <property type="entry name" value="PyrdxlP-dep_Trfase"/>
</dbReference>
<evidence type="ECO:0000313" key="3">
    <source>
        <dbReference type="EMBL" id="KAB8207655.1"/>
    </source>
</evidence>
<organism evidence="3 4">
    <name type="scientific">Aspergillus parasiticus</name>
    <dbReference type="NCBI Taxonomy" id="5067"/>
    <lineage>
        <taxon>Eukaryota</taxon>
        <taxon>Fungi</taxon>
        <taxon>Dikarya</taxon>
        <taxon>Ascomycota</taxon>
        <taxon>Pezizomycotina</taxon>
        <taxon>Eurotiomycetes</taxon>
        <taxon>Eurotiomycetidae</taxon>
        <taxon>Eurotiales</taxon>
        <taxon>Aspergillaceae</taxon>
        <taxon>Aspergillus</taxon>
        <taxon>Aspergillus subgen. Circumdati</taxon>
    </lineage>
</organism>
<reference evidence="3 4" key="1">
    <citation type="submission" date="2019-04" db="EMBL/GenBank/DDBJ databases">
        <title>Fungal friends and foes A comparative genomics study of 23 Aspergillus species from section Flavi.</title>
        <authorList>
            <consortium name="DOE Joint Genome Institute"/>
            <person name="Kjaerbolling I."/>
            <person name="Vesth T.C."/>
            <person name="Frisvad J.C."/>
            <person name="Nybo J.L."/>
            <person name="Theobald S."/>
            <person name="Kildgaard S."/>
            <person name="Petersen T.I."/>
            <person name="Kuo A."/>
            <person name="Sato A."/>
            <person name="Lyhne E.K."/>
            <person name="Kogle M.E."/>
            <person name="Wiebenga A."/>
            <person name="Kun R.S."/>
            <person name="Lubbers R.J."/>
            <person name="Makela M.R."/>
            <person name="Barry K."/>
            <person name="Chovatia M."/>
            <person name="Clum A."/>
            <person name="Daum C."/>
            <person name="Haridas S."/>
            <person name="He G."/>
            <person name="LaButti K."/>
            <person name="Lipzen A."/>
            <person name="Mondo S."/>
            <person name="Pangilinan J."/>
            <person name="Riley R."/>
            <person name="Salamov A."/>
            <person name="Simmons B.A."/>
            <person name="Magnuson J.K."/>
            <person name="Henrissat B."/>
            <person name="Mortensen U.H."/>
            <person name="Larsen T.O."/>
            <person name="De vries R.P."/>
            <person name="Grigoriev I.V."/>
            <person name="Machida M."/>
            <person name="Baker S.E."/>
            <person name="Andersen M.R."/>
        </authorList>
    </citation>
    <scope>NUCLEOTIDE SEQUENCE [LARGE SCALE GENOMIC DNA]</scope>
    <source>
        <strain evidence="3 4">CBS 117618</strain>
    </source>
</reference>
<dbReference type="Proteomes" id="UP000326532">
    <property type="component" value="Unassembled WGS sequence"/>
</dbReference>
<dbReference type="VEuPathDB" id="FungiDB:BDV34DRAFT_223218"/>
<dbReference type="InterPro" id="IPR000192">
    <property type="entry name" value="Aminotrans_V_dom"/>
</dbReference>
<evidence type="ECO:0000313" key="4">
    <source>
        <dbReference type="Proteomes" id="UP000326532"/>
    </source>
</evidence>
<accession>A0A5N6DRD3</accession>
<dbReference type="AlphaFoldDB" id="A0A5N6DRD3"/>
<dbReference type="Gene3D" id="3.40.640.10">
    <property type="entry name" value="Type I PLP-dependent aspartate aminotransferase-like (Major domain)"/>
    <property type="match status" value="1"/>
</dbReference>
<keyword evidence="3" id="KW-0808">Transferase</keyword>
<protein>
    <submittedName>
        <fullName evidence="3">Pyridoxal phosphate-dependent transferase</fullName>
    </submittedName>
</protein>
<feature type="domain" description="Aminotransferase class V" evidence="2">
    <location>
        <begin position="82"/>
        <end position="201"/>
    </location>
</feature>
<dbReference type="SUPFAM" id="SSF53383">
    <property type="entry name" value="PLP-dependent transferases"/>
    <property type="match status" value="1"/>
</dbReference>
<keyword evidence="1" id="KW-0663">Pyridoxal phosphate</keyword>
<proteinExistence type="predicted"/>